<dbReference type="Pfam" id="PF00491">
    <property type="entry name" value="Arginase"/>
    <property type="match status" value="1"/>
</dbReference>
<dbReference type="GO" id="GO:0033389">
    <property type="term" value="P:putrescine biosynthetic process from arginine, via agmatine"/>
    <property type="evidence" value="ECO:0007669"/>
    <property type="project" value="TreeGrafter"/>
</dbReference>
<dbReference type="PROSITE" id="PS01053">
    <property type="entry name" value="ARGINASE_1"/>
    <property type="match status" value="1"/>
</dbReference>
<dbReference type="PANTHER" id="PTHR11358">
    <property type="entry name" value="ARGINASE/AGMATINASE"/>
    <property type="match status" value="1"/>
</dbReference>
<dbReference type="Proteomes" id="UP000248079">
    <property type="component" value="Unassembled WGS sequence"/>
</dbReference>
<dbReference type="InterPro" id="IPR023696">
    <property type="entry name" value="Ureohydrolase_dom_sf"/>
</dbReference>
<sequence length="314" mass="35826">MCEMNLIKSNYTIFSLESPEFKDINEAVVFIGVPFGKGNFKNDKCSKFPGYLRSYMYGKNIKLKNQCNFKYLSTKIDFEKLKELIKNNQIVDLGDIWILNNENAKFTYENIYNTYKSFLEKKIVPFSIGGDHSISYPIVKALSHFHEQIQILHFDAHLDVSNSELQKKFSEEGRVTHHFGNVMKLCADLNQVKKIVHIGIRDFVNMNYELPQESIVIYNDEIESNLLDAIDPNIPTYISFDIDVLCPSLAPGTATPVCNGLFFSDIVNVLKILPDDLNVIGIDLVEVNPELDQKNQTTQIATQLISLLVNTIKL</sequence>
<accession>A0A2V3ZWH0</accession>
<organism evidence="5 6">
    <name type="scientific">Marinifilum breve</name>
    <dbReference type="NCBI Taxonomy" id="2184082"/>
    <lineage>
        <taxon>Bacteria</taxon>
        <taxon>Pseudomonadati</taxon>
        <taxon>Bacteroidota</taxon>
        <taxon>Bacteroidia</taxon>
        <taxon>Marinilabiliales</taxon>
        <taxon>Marinifilaceae</taxon>
    </lineage>
</organism>
<dbReference type="InterPro" id="IPR020855">
    <property type="entry name" value="Ureohydrolase_Mn_BS"/>
</dbReference>
<dbReference type="GO" id="GO:0008783">
    <property type="term" value="F:agmatinase activity"/>
    <property type="evidence" value="ECO:0007669"/>
    <property type="project" value="TreeGrafter"/>
</dbReference>
<keyword evidence="3 4" id="KW-0378">Hydrolase</keyword>
<evidence type="ECO:0000313" key="6">
    <source>
        <dbReference type="Proteomes" id="UP000248079"/>
    </source>
</evidence>
<keyword evidence="6" id="KW-1185">Reference proteome</keyword>
<protein>
    <recommendedName>
        <fullName evidence="7">Agmatinase</fullName>
    </recommendedName>
</protein>
<evidence type="ECO:0000256" key="3">
    <source>
        <dbReference type="ARBA" id="ARBA00022801"/>
    </source>
</evidence>
<keyword evidence="2" id="KW-0479">Metal-binding</keyword>
<name>A0A2V3ZWH0_9BACT</name>
<evidence type="ECO:0000256" key="4">
    <source>
        <dbReference type="RuleBase" id="RU003684"/>
    </source>
</evidence>
<dbReference type="PANTHER" id="PTHR11358:SF26">
    <property type="entry name" value="GUANIDINO ACID HYDROLASE, MITOCHONDRIAL"/>
    <property type="match status" value="1"/>
</dbReference>
<dbReference type="EMBL" id="QFLI01000005">
    <property type="protein sequence ID" value="PXY00623.1"/>
    <property type="molecule type" value="Genomic_DNA"/>
</dbReference>
<dbReference type="GO" id="GO:0046872">
    <property type="term" value="F:metal ion binding"/>
    <property type="evidence" value="ECO:0007669"/>
    <property type="project" value="UniProtKB-KW"/>
</dbReference>
<evidence type="ECO:0000256" key="1">
    <source>
        <dbReference type="ARBA" id="ARBA00009227"/>
    </source>
</evidence>
<gene>
    <name evidence="5" type="ORF">DF185_11970</name>
</gene>
<evidence type="ECO:0000313" key="5">
    <source>
        <dbReference type="EMBL" id="PXY00623.1"/>
    </source>
</evidence>
<comment type="similarity">
    <text evidence="1">Belongs to the arginase family. Agmatinase subfamily.</text>
</comment>
<proteinExistence type="inferred from homology"/>
<reference evidence="5 6" key="1">
    <citation type="submission" date="2018-05" db="EMBL/GenBank/DDBJ databases">
        <title>Marinifilum breve JC075T sp. nov., a marine bacterium isolated from Yongle Blue Hole in the South China Sea.</title>
        <authorList>
            <person name="Fu T."/>
        </authorList>
    </citation>
    <scope>NUCLEOTIDE SEQUENCE [LARGE SCALE GENOMIC DNA]</scope>
    <source>
        <strain evidence="5 6">JC075</strain>
    </source>
</reference>
<dbReference type="OrthoDB" id="9788689at2"/>
<dbReference type="PROSITE" id="PS51409">
    <property type="entry name" value="ARGINASE_2"/>
    <property type="match status" value="1"/>
</dbReference>
<dbReference type="Gene3D" id="3.40.800.10">
    <property type="entry name" value="Ureohydrolase domain"/>
    <property type="match status" value="1"/>
</dbReference>
<evidence type="ECO:0008006" key="7">
    <source>
        <dbReference type="Google" id="ProtNLM"/>
    </source>
</evidence>
<evidence type="ECO:0000256" key="2">
    <source>
        <dbReference type="ARBA" id="ARBA00022723"/>
    </source>
</evidence>
<dbReference type="AlphaFoldDB" id="A0A2V3ZWH0"/>
<comment type="caution">
    <text evidence="5">The sequence shown here is derived from an EMBL/GenBank/DDBJ whole genome shotgun (WGS) entry which is preliminary data.</text>
</comment>
<dbReference type="SUPFAM" id="SSF52768">
    <property type="entry name" value="Arginase/deacetylase"/>
    <property type="match status" value="1"/>
</dbReference>
<dbReference type="InterPro" id="IPR006035">
    <property type="entry name" value="Ureohydrolase"/>
</dbReference>